<gene>
    <name evidence="5" type="ORF">SAMN04489719_2394</name>
</gene>
<accession>A0A1H1SGL1</accession>
<sequence length="457" mass="48831">MPAVLLPLETPEIVVSAAGGTVVRRSVLPSGVRVLTEQVPGAASASVGFWVPVGSRDERDDARGATHFLEHLLFKGTRTRSAFDIAVAFDEVGGEHNALTAKEHTCYYAKVRDRDLGMAVDVLADMITSSLLDAEEFEREREVILEELAMADDDPGDVAGERLSELVHGLEAPLGRPIGGTNESIRAVSRDRVAEHYREHYAPSELVVTVAGAVDHDAVVAQLQDALHRYGWSLGEAAPAPRRDSAPQPYTDGGLTVVRRPLEQVSLMLGTPGLTADDPRRSTMAVLNAVLGAGMSSRLFQEIRERRGLAYSVYSFASGYADAGLMGMAAACQPHKTLEVAELMLGELERLAEGASEEELRRAKGQLAGGSALALEESDTRMARLGRAELTLGEFLDIDATLERIERVTDADLRALAAELAAGPRSIAAVGQVPDGLERLVASADRGTVEEAVPAAR</sequence>
<evidence type="ECO:0000313" key="5">
    <source>
        <dbReference type="EMBL" id="SDS47107.1"/>
    </source>
</evidence>
<feature type="domain" description="Peptidase M16 C-terminal" evidence="4">
    <location>
        <begin position="188"/>
        <end position="367"/>
    </location>
</feature>
<evidence type="ECO:0000259" key="3">
    <source>
        <dbReference type="Pfam" id="PF00675"/>
    </source>
</evidence>
<dbReference type="Pfam" id="PF05193">
    <property type="entry name" value="Peptidase_M16_C"/>
    <property type="match status" value="1"/>
</dbReference>
<dbReference type="RefSeq" id="WP_092667212.1">
    <property type="nucleotide sequence ID" value="NZ_LT629734.1"/>
</dbReference>
<evidence type="ECO:0000313" key="6">
    <source>
        <dbReference type="Proteomes" id="UP000199649"/>
    </source>
</evidence>
<dbReference type="GO" id="GO:0006508">
    <property type="term" value="P:proteolysis"/>
    <property type="evidence" value="ECO:0007669"/>
    <property type="project" value="InterPro"/>
</dbReference>
<dbReference type="SUPFAM" id="SSF63411">
    <property type="entry name" value="LuxS/MPP-like metallohydrolase"/>
    <property type="match status" value="2"/>
</dbReference>
<dbReference type="GO" id="GO:0046872">
    <property type="term" value="F:metal ion binding"/>
    <property type="evidence" value="ECO:0007669"/>
    <property type="project" value="InterPro"/>
</dbReference>
<evidence type="ECO:0000256" key="1">
    <source>
        <dbReference type="ARBA" id="ARBA00007261"/>
    </source>
</evidence>
<dbReference type="PANTHER" id="PTHR11851">
    <property type="entry name" value="METALLOPROTEASE"/>
    <property type="match status" value="1"/>
</dbReference>
<dbReference type="InterPro" id="IPR050361">
    <property type="entry name" value="MPP/UQCRC_Complex"/>
</dbReference>
<dbReference type="InterPro" id="IPR011765">
    <property type="entry name" value="Pept_M16_N"/>
</dbReference>
<dbReference type="STRING" id="684552.SAMN04489719_2394"/>
<dbReference type="InterPro" id="IPR007863">
    <property type="entry name" value="Peptidase_M16_C"/>
</dbReference>
<name>A0A1H1SGL1_9MICO</name>
<protein>
    <submittedName>
        <fullName evidence="5">Predicted Zn-dependent peptidase</fullName>
    </submittedName>
</protein>
<comment type="similarity">
    <text evidence="1 2">Belongs to the peptidase M16 family.</text>
</comment>
<organism evidence="5 6">
    <name type="scientific">Agrococcus carbonis</name>
    <dbReference type="NCBI Taxonomy" id="684552"/>
    <lineage>
        <taxon>Bacteria</taxon>
        <taxon>Bacillati</taxon>
        <taxon>Actinomycetota</taxon>
        <taxon>Actinomycetes</taxon>
        <taxon>Micrococcales</taxon>
        <taxon>Microbacteriaceae</taxon>
        <taxon>Agrococcus</taxon>
    </lineage>
</organism>
<dbReference type="Pfam" id="PF00675">
    <property type="entry name" value="Peptidase_M16"/>
    <property type="match status" value="1"/>
</dbReference>
<keyword evidence="6" id="KW-1185">Reference proteome</keyword>
<reference evidence="6" key="1">
    <citation type="submission" date="2016-10" db="EMBL/GenBank/DDBJ databases">
        <authorList>
            <person name="Varghese N."/>
            <person name="Submissions S."/>
        </authorList>
    </citation>
    <scope>NUCLEOTIDE SEQUENCE [LARGE SCALE GENOMIC DNA]</scope>
    <source>
        <strain evidence="6">DSM 22965</strain>
    </source>
</reference>
<dbReference type="Gene3D" id="3.30.830.10">
    <property type="entry name" value="Metalloenzyme, LuxS/M16 peptidase-like"/>
    <property type="match status" value="2"/>
</dbReference>
<dbReference type="GO" id="GO:0004222">
    <property type="term" value="F:metalloendopeptidase activity"/>
    <property type="evidence" value="ECO:0007669"/>
    <property type="project" value="InterPro"/>
</dbReference>
<feature type="domain" description="Peptidase M16 N-terminal" evidence="3">
    <location>
        <begin position="33"/>
        <end position="167"/>
    </location>
</feature>
<evidence type="ECO:0000256" key="2">
    <source>
        <dbReference type="RuleBase" id="RU004447"/>
    </source>
</evidence>
<dbReference type="PANTHER" id="PTHR11851:SF49">
    <property type="entry name" value="MITOCHONDRIAL-PROCESSING PEPTIDASE SUBUNIT ALPHA"/>
    <property type="match status" value="1"/>
</dbReference>
<dbReference type="EMBL" id="LT629734">
    <property type="protein sequence ID" value="SDS47107.1"/>
    <property type="molecule type" value="Genomic_DNA"/>
</dbReference>
<dbReference type="AlphaFoldDB" id="A0A1H1SGL1"/>
<proteinExistence type="inferred from homology"/>
<dbReference type="OrthoDB" id="9811314at2"/>
<dbReference type="PROSITE" id="PS00143">
    <property type="entry name" value="INSULINASE"/>
    <property type="match status" value="1"/>
</dbReference>
<dbReference type="InterPro" id="IPR011249">
    <property type="entry name" value="Metalloenz_LuxS/M16"/>
</dbReference>
<evidence type="ECO:0000259" key="4">
    <source>
        <dbReference type="Pfam" id="PF05193"/>
    </source>
</evidence>
<dbReference type="InterPro" id="IPR001431">
    <property type="entry name" value="Pept_M16_Zn_BS"/>
</dbReference>
<dbReference type="Proteomes" id="UP000199649">
    <property type="component" value="Chromosome I"/>
</dbReference>